<protein>
    <submittedName>
        <fullName evidence="3">Uncharacterized protein</fullName>
    </submittedName>
</protein>
<feature type="region of interest" description="Disordered" evidence="1">
    <location>
        <begin position="208"/>
        <end position="230"/>
    </location>
</feature>
<name>A0A562QZ56_9BACT</name>
<organism evidence="3 4">
    <name type="scientific">Desulfobotulus alkaliphilus</name>
    <dbReference type="NCBI Taxonomy" id="622671"/>
    <lineage>
        <taxon>Bacteria</taxon>
        <taxon>Pseudomonadati</taxon>
        <taxon>Thermodesulfobacteriota</taxon>
        <taxon>Desulfobacteria</taxon>
        <taxon>Desulfobacterales</taxon>
        <taxon>Desulfobacteraceae</taxon>
        <taxon>Desulfobotulus</taxon>
    </lineage>
</organism>
<reference evidence="3 4" key="1">
    <citation type="submission" date="2019-07" db="EMBL/GenBank/DDBJ databases">
        <title>Genome sequencing of 100 strains of the haloalkaliphilic chemolithoautotrophic sulfur-oxidizing bacterium Thioalkalivibrio.</title>
        <authorList>
            <person name="Muyzer G."/>
        </authorList>
    </citation>
    <scope>NUCLEOTIDE SEQUENCE [LARGE SCALE GENOMIC DNA]</scope>
    <source>
        <strain evidence="3 4">ASO4-4</strain>
    </source>
</reference>
<dbReference type="AlphaFoldDB" id="A0A562QZ56"/>
<keyword evidence="2" id="KW-0732">Signal</keyword>
<dbReference type="EMBL" id="VLLC01000070">
    <property type="protein sequence ID" value="TWI61614.1"/>
    <property type="molecule type" value="Genomic_DNA"/>
</dbReference>
<evidence type="ECO:0000256" key="2">
    <source>
        <dbReference type="SAM" id="SignalP"/>
    </source>
</evidence>
<accession>A0A562QZ56</accession>
<feature type="signal peptide" evidence="2">
    <location>
        <begin position="1"/>
        <end position="19"/>
    </location>
</feature>
<evidence type="ECO:0000313" key="3">
    <source>
        <dbReference type="EMBL" id="TWI61614.1"/>
    </source>
</evidence>
<evidence type="ECO:0000313" key="4">
    <source>
        <dbReference type="Proteomes" id="UP000318307"/>
    </source>
</evidence>
<proteinExistence type="predicted"/>
<feature type="chain" id="PRO_5022111745" evidence="2">
    <location>
        <begin position="20"/>
        <end position="230"/>
    </location>
</feature>
<comment type="caution">
    <text evidence="3">The sequence shown here is derived from an EMBL/GenBank/DDBJ whole genome shotgun (WGS) entry which is preliminary data.</text>
</comment>
<sequence>MKKLLFCLLFLLLPVFAFAGPVYKGTLSGDISGPFLASTNPDGSVFILGWSNENHMGSGVLVHPASGGGFFQINLLGVRYEGTVSDDSISVTVSMDGQSASGTGYPMDNSAMLSYAGSYRADLSGDVRGTMDIGISGTTPGALVVDGYRHPDNAYFPGLGIVSDTGMFLAVSQDFYVTIKGQVNGSSISGQWADVVYELFGTFATPGTPAPSPGGSSDSSSSGCFIDNLR</sequence>
<gene>
    <name evidence="3" type="ORF">LZ24_03430</name>
</gene>
<keyword evidence="4" id="KW-1185">Reference proteome</keyword>
<dbReference type="RefSeq" id="WP_144686859.1">
    <property type="nucleotide sequence ID" value="NZ_VLLC01000070.1"/>
</dbReference>
<evidence type="ECO:0000256" key="1">
    <source>
        <dbReference type="SAM" id="MobiDB-lite"/>
    </source>
</evidence>
<dbReference type="Proteomes" id="UP000318307">
    <property type="component" value="Unassembled WGS sequence"/>
</dbReference>
<feature type="compositionally biased region" description="Low complexity" evidence="1">
    <location>
        <begin position="213"/>
        <end position="223"/>
    </location>
</feature>